<keyword evidence="2" id="KW-1185">Reference proteome</keyword>
<sequence length="128" mass="14416">MNEAESQFSVSGPHMVPGSVRNVRKTQCVTAANLSSCQQDIIRIAWLSVVIPPYWQQDSCETQTKSLGQAKLKLVDACHGDMTLRMRFYLSILHYFCMCKYLGTEDVLLIVDVPCKGSEESQRLTKIV</sequence>
<dbReference type="EMBL" id="VBQZ03000017">
    <property type="protein sequence ID" value="MXQ83608.1"/>
    <property type="molecule type" value="Genomic_DNA"/>
</dbReference>
<dbReference type="Proteomes" id="UP000322234">
    <property type="component" value="Unassembled WGS sequence"/>
</dbReference>
<organism evidence="1 2">
    <name type="scientific">Bos mutus</name>
    <name type="common">wild yak</name>
    <dbReference type="NCBI Taxonomy" id="72004"/>
    <lineage>
        <taxon>Eukaryota</taxon>
        <taxon>Metazoa</taxon>
        <taxon>Chordata</taxon>
        <taxon>Craniata</taxon>
        <taxon>Vertebrata</taxon>
        <taxon>Euteleostomi</taxon>
        <taxon>Mammalia</taxon>
        <taxon>Eutheria</taxon>
        <taxon>Laurasiatheria</taxon>
        <taxon>Artiodactyla</taxon>
        <taxon>Ruminantia</taxon>
        <taxon>Pecora</taxon>
        <taxon>Bovidae</taxon>
        <taxon>Bovinae</taxon>
        <taxon>Bos</taxon>
    </lineage>
</organism>
<proteinExistence type="predicted"/>
<reference evidence="1" key="1">
    <citation type="submission" date="2019-10" db="EMBL/GenBank/DDBJ databases">
        <title>The sequence and de novo assembly of the wild yak genome.</title>
        <authorList>
            <person name="Liu Y."/>
        </authorList>
    </citation>
    <scope>NUCLEOTIDE SEQUENCE [LARGE SCALE GENOMIC DNA]</scope>
    <source>
        <strain evidence="1">WY2019</strain>
    </source>
</reference>
<evidence type="ECO:0000313" key="2">
    <source>
        <dbReference type="Proteomes" id="UP000322234"/>
    </source>
</evidence>
<comment type="caution">
    <text evidence="1">The sequence shown here is derived from an EMBL/GenBank/DDBJ whole genome shotgun (WGS) entry which is preliminary data.</text>
</comment>
<protein>
    <submittedName>
        <fullName evidence="1">Uncharacterized protein</fullName>
    </submittedName>
</protein>
<accession>A0A6B0R0C8</accession>
<dbReference type="AlphaFoldDB" id="A0A6B0R0C8"/>
<evidence type="ECO:0000313" key="1">
    <source>
        <dbReference type="EMBL" id="MXQ83608.1"/>
    </source>
</evidence>
<name>A0A6B0R0C8_9CETA</name>
<gene>
    <name evidence="1" type="ORF">E5288_WYG014504</name>
</gene>